<feature type="transmembrane region" description="Helical" evidence="5">
    <location>
        <begin position="28"/>
        <end position="46"/>
    </location>
</feature>
<feature type="transmembrane region" description="Helical" evidence="5">
    <location>
        <begin position="78"/>
        <end position="97"/>
    </location>
</feature>
<evidence type="ECO:0000256" key="1">
    <source>
        <dbReference type="ARBA" id="ARBA00004141"/>
    </source>
</evidence>
<evidence type="ECO:0000313" key="8">
    <source>
        <dbReference type="EMBL" id="TKC56235.1"/>
    </source>
</evidence>
<dbReference type="InterPro" id="IPR051533">
    <property type="entry name" value="WaaL-like"/>
</dbReference>
<dbReference type="Pfam" id="PF04932">
    <property type="entry name" value="Wzy_C"/>
    <property type="match status" value="1"/>
</dbReference>
<feature type="domain" description="O-antigen ligase-related" evidence="6">
    <location>
        <begin position="164"/>
        <end position="305"/>
    </location>
</feature>
<evidence type="ECO:0000256" key="5">
    <source>
        <dbReference type="SAM" id="Phobius"/>
    </source>
</evidence>
<keyword evidence="4 5" id="KW-0472">Membrane</keyword>
<feature type="transmembrane region" description="Helical" evidence="5">
    <location>
        <begin position="290"/>
        <end position="310"/>
    </location>
</feature>
<proteinExistence type="predicted"/>
<feature type="transmembrane region" description="Helical" evidence="5">
    <location>
        <begin position="104"/>
        <end position="122"/>
    </location>
</feature>
<dbReference type="AlphaFoldDB" id="A0A4R0N085"/>
<reference evidence="8 10" key="2">
    <citation type="submission" date="2019-04" db="EMBL/GenBank/DDBJ databases">
        <title>Pedobacter sp. RP-1-16 sp. nov., isolated from Arctic soil.</title>
        <authorList>
            <person name="Dahal R.H."/>
            <person name="Kim D.-U."/>
        </authorList>
    </citation>
    <scope>NUCLEOTIDE SEQUENCE [LARGE SCALE GENOMIC DNA]</scope>
    <source>
        <strain evidence="8 10">RP-1-16</strain>
    </source>
</reference>
<dbReference type="Proteomes" id="UP000309594">
    <property type="component" value="Unassembled WGS sequence"/>
</dbReference>
<evidence type="ECO:0000256" key="4">
    <source>
        <dbReference type="ARBA" id="ARBA00023136"/>
    </source>
</evidence>
<comment type="subcellular location">
    <subcellularLocation>
        <location evidence="1">Membrane</location>
        <topology evidence="1">Multi-pass membrane protein</topology>
    </subcellularLocation>
</comment>
<dbReference type="Proteomes" id="UP000291117">
    <property type="component" value="Unassembled WGS sequence"/>
</dbReference>
<dbReference type="PANTHER" id="PTHR37422">
    <property type="entry name" value="TEICHURONIC ACID BIOSYNTHESIS PROTEIN TUAE"/>
    <property type="match status" value="1"/>
</dbReference>
<evidence type="ECO:0000256" key="3">
    <source>
        <dbReference type="ARBA" id="ARBA00022989"/>
    </source>
</evidence>
<name>A0A4R0N085_9SPHI</name>
<organism evidence="7 9">
    <name type="scientific">Pedobacter hiemivivus</name>
    <dbReference type="NCBI Taxonomy" id="2530454"/>
    <lineage>
        <taxon>Bacteria</taxon>
        <taxon>Pseudomonadati</taxon>
        <taxon>Bacteroidota</taxon>
        <taxon>Sphingobacteriia</taxon>
        <taxon>Sphingobacteriales</taxon>
        <taxon>Sphingobacteriaceae</taxon>
        <taxon>Pedobacter</taxon>
    </lineage>
</organism>
<protein>
    <recommendedName>
        <fullName evidence="6">O-antigen ligase-related domain-containing protein</fullName>
    </recommendedName>
</protein>
<dbReference type="EMBL" id="SWDX01000013">
    <property type="protein sequence ID" value="TKC56235.1"/>
    <property type="molecule type" value="Genomic_DNA"/>
</dbReference>
<evidence type="ECO:0000313" key="9">
    <source>
        <dbReference type="Proteomes" id="UP000291117"/>
    </source>
</evidence>
<reference evidence="7 9" key="1">
    <citation type="submission" date="2019-02" db="EMBL/GenBank/DDBJ databases">
        <title>Pedobacter sp. RP-3-8 sp. nov., isolated from Arctic soil.</title>
        <authorList>
            <person name="Dahal R.H."/>
        </authorList>
    </citation>
    <scope>NUCLEOTIDE SEQUENCE [LARGE SCALE GENOMIC DNA]</scope>
    <source>
        <strain evidence="7 9">RP-3-8</strain>
    </source>
</reference>
<evidence type="ECO:0000313" key="10">
    <source>
        <dbReference type="Proteomes" id="UP000309594"/>
    </source>
</evidence>
<dbReference type="GO" id="GO:0016020">
    <property type="term" value="C:membrane"/>
    <property type="evidence" value="ECO:0007669"/>
    <property type="project" value="UniProtKB-SubCell"/>
</dbReference>
<dbReference type="EMBL" id="SJSM01000013">
    <property type="protein sequence ID" value="TCC92697.1"/>
    <property type="molecule type" value="Genomic_DNA"/>
</dbReference>
<dbReference type="RefSeq" id="WP_131610600.1">
    <property type="nucleotide sequence ID" value="NZ_SWDX01000013.1"/>
</dbReference>
<feature type="transmembrane region" description="Helical" evidence="5">
    <location>
        <begin position="316"/>
        <end position="336"/>
    </location>
</feature>
<sequence length="383" mass="43925">MKYIRIIILFLIFCNLPSYFLAKSSASLGQLFSYSTFLLIIVYYIFSKTKKLIVPFVVLGFLFFLISILVSADNTQTYLVTLVKYFIVVIMGAIVVSDTTKEEMYIVLLLGCLSIIYESMFIEGIGGRYRGFYLNPNAAGYACILGYCLSFSIDNRKLKIAGQLLFSIAGFMTFSRTFLLIWVLINLFSLFISYQNVYKIIVGVVLFSLFLSFGSKLDLSAKRLHAFSGILQGKVNDDLKEESREETWSHYYNKLLINPVLGNGYHSFSGETFGRGNNTFTIHNGVHNTFLMIMGEAGFFVLLYFTWIYGGFLVNGFRMFGSNPVIFFVSFSLIMYMLTNHNYFENNLVLFVSMWIYIQIDKWKNNEVETTFGYKLNLSNQSI</sequence>
<dbReference type="OrthoDB" id="695378at2"/>
<dbReference type="InterPro" id="IPR007016">
    <property type="entry name" value="O-antigen_ligase-rel_domated"/>
</dbReference>
<comment type="caution">
    <text evidence="7">The sequence shown here is derived from an EMBL/GenBank/DDBJ whole genome shotgun (WGS) entry which is preliminary data.</text>
</comment>
<keyword evidence="9" id="KW-1185">Reference proteome</keyword>
<keyword evidence="3 5" id="KW-1133">Transmembrane helix</keyword>
<accession>A0A4R0N085</accession>
<feature type="transmembrane region" description="Helical" evidence="5">
    <location>
        <begin position="7"/>
        <end position="22"/>
    </location>
</feature>
<feature type="transmembrane region" description="Helical" evidence="5">
    <location>
        <begin position="53"/>
        <end position="72"/>
    </location>
</feature>
<evidence type="ECO:0000259" key="6">
    <source>
        <dbReference type="Pfam" id="PF04932"/>
    </source>
</evidence>
<evidence type="ECO:0000256" key="2">
    <source>
        <dbReference type="ARBA" id="ARBA00022692"/>
    </source>
</evidence>
<feature type="transmembrane region" description="Helical" evidence="5">
    <location>
        <begin position="197"/>
        <end position="214"/>
    </location>
</feature>
<feature type="transmembrane region" description="Helical" evidence="5">
    <location>
        <begin position="134"/>
        <end position="152"/>
    </location>
</feature>
<accession>A0A4U1FYP5</accession>
<gene>
    <name evidence="7" type="ORF">EZ444_18335</name>
    <name evidence="8" type="ORF">FBD94_23595</name>
</gene>
<keyword evidence="2 5" id="KW-0812">Transmembrane</keyword>
<evidence type="ECO:0000313" key="7">
    <source>
        <dbReference type="EMBL" id="TCC92697.1"/>
    </source>
</evidence>
<feature type="transmembrane region" description="Helical" evidence="5">
    <location>
        <begin position="164"/>
        <end position="185"/>
    </location>
</feature>
<dbReference type="PANTHER" id="PTHR37422:SF17">
    <property type="entry name" value="O-ANTIGEN LIGASE"/>
    <property type="match status" value="1"/>
</dbReference>